<gene>
    <name evidence="1" type="ORF">DLM78_19635</name>
</gene>
<evidence type="ECO:0000313" key="1">
    <source>
        <dbReference type="EMBL" id="RHX83710.1"/>
    </source>
</evidence>
<comment type="caution">
    <text evidence="1">The sequence shown here is derived from an EMBL/GenBank/DDBJ whole genome shotgun (WGS) entry which is preliminary data.</text>
</comment>
<reference evidence="2" key="1">
    <citation type="submission" date="2018-05" db="EMBL/GenBank/DDBJ databases">
        <title>Leptospira yasudae sp. nov. and Leptospira stimsonii sp. nov., two pathogenic species of the genus Leptospira isolated from environmental sources.</title>
        <authorList>
            <person name="Casanovas-Massana A."/>
            <person name="Hamond C."/>
            <person name="Santos L.A."/>
            <person name="Hacker K.P."/>
            <person name="Balassiano I."/>
            <person name="Medeiros M.A."/>
            <person name="Reis M.G."/>
            <person name="Ko A.I."/>
            <person name="Wunder E.A."/>
        </authorList>
    </citation>
    <scope>NUCLEOTIDE SEQUENCE [LARGE SCALE GENOMIC DNA]</scope>
    <source>
        <strain evidence="2">AMB6-RJ</strain>
    </source>
</reference>
<dbReference type="AlphaFoldDB" id="A0A8B3CKF9"/>
<proteinExistence type="predicted"/>
<name>A0A8B3CKF9_9LEPT</name>
<protein>
    <submittedName>
        <fullName evidence="1">Uncharacterized protein</fullName>
    </submittedName>
</protein>
<dbReference type="Proteomes" id="UP000266669">
    <property type="component" value="Unassembled WGS sequence"/>
</dbReference>
<evidence type="ECO:0000313" key="2">
    <source>
        <dbReference type="Proteomes" id="UP000266669"/>
    </source>
</evidence>
<dbReference type="EMBL" id="QHCS01000007">
    <property type="protein sequence ID" value="RHX83710.1"/>
    <property type="molecule type" value="Genomic_DNA"/>
</dbReference>
<organism evidence="1 2">
    <name type="scientific">Leptospira stimsonii</name>
    <dbReference type="NCBI Taxonomy" id="2202203"/>
    <lineage>
        <taxon>Bacteria</taxon>
        <taxon>Pseudomonadati</taxon>
        <taxon>Spirochaetota</taxon>
        <taxon>Spirochaetia</taxon>
        <taxon>Leptospirales</taxon>
        <taxon>Leptospiraceae</taxon>
        <taxon>Leptospira</taxon>
    </lineage>
</organism>
<accession>A0A8B3CKF9</accession>
<sequence>MLFSFLLQRKLDPTCLGAGVFSCEQGKIPKKELRKRKLARGIKARKKFNCMKKARPNRKMTEPKRVWVT</sequence>